<dbReference type="Gene3D" id="1.10.472.10">
    <property type="entry name" value="Cyclin-like"/>
    <property type="match status" value="1"/>
</dbReference>
<dbReference type="SUPFAM" id="SSF57783">
    <property type="entry name" value="Zinc beta-ribbon"/>
    <property type="match status" value="1"/>
</dbReference>
<evidence type="ECO:0000256" key="2">
    <source>
        <dbReference type="ARBA" id="ARBA00023163"/>
    </source>
</evidence>
<feature type="domain" description="Cyclin-like" evidence="3">
    <location>
        <begin position="205"/>
        <end position="286"/>
    </location>
</feature>
<dbReference type="GO" id="GO:0070897">
    <property type="term" value="P:transcription preinitiation complex assembly"/>
    <property type="evidence" value="ECO:0007669"/>
    <property type="project" value="InterPro"/>
</dbReference>
<feature type="domain" description="Cyclin-like" evidence="3">
    <location>
        <begin position="109"/>
        <end position="190"/>
    </location>
</feature>
<dbReference type="Pfam" id="PF00382">
    <property type="entry name" value="TFIIB"/>
    <property type="match status" value="1"/>
</dbReference>
<dbReference type="GO" id="GO:0017025">
    <property type="term" value="F:TBP-class protein binding"/>
    <property type="evidence" value="ECO:0007669"/>
    <property type="project" value="InterPro"/>
</dbReference>
<evidence type="ECO:0000259" key="3">
    <source>
        <dbReference type="SMART" id="SM00385"/>
    </source>
</evidence>
<keyword evidence="1" id="KW-0805">Transcription regulation</keyword>
<keyword evidence="2" id="KW-0804">Transcription</keyword>
<organism evidence="4">
    <name type="scientific">Ignisphaera aggregans</name>
    <dbReference type="NCBI Taxonomy" id="334771"/>
    <lineage>
        <taxon>Archaea</taxon>
        <taxon>Thermoproteota</taxon>
        <taxon>Thermoprotei</taxon>
        <taxon>Desulfurococcales</taxon>
        <taxon>Desulfurococcaceae</taxon>
        <taxon>Ignisphaera</taxon>
    </lineage>
</organism>
<dbReference type="PANTHER" id="PTHR11618">
    <property type="entry name" value="TRANSCRIPTION INITIATION FACTOR IIB-RELATED"/>
    <property type="match status" value="1"/>
</dbReference>
<dbReference type="SUPFAM" id="SSF47954">
    <property type="entry name" value="Cyclin-like"/>
    <property type="match status" value="2"/>
</dbReference>
<sequence length="294" mass="33127">MTDTCTNTIMDHERGLLICADTGEVIEENNIIFAHGWRAFDHAEWNKRAHSSAISQTVHDTGLTTDIGVKNVGTTLMSHREYMKMLRLKTLQRKTRVNKQDRKIVEALSRLNHICAVLGLPEPVKETAAVILKKIFYAIHPRRDDLLALSIASVVLAARKHGIPMRVKQLLHDFGVNEDKYWKLISEIHMKADVSEFKSFNDPRSFLSSIVTNLKLSQKALYLASKIVEVLKKNGLAEGKDPAGIAAAVVYLTSIILDEKKTQKEVARASNVTEVTIRNRYRDIVDKVAITVYL</sequence>
<dbReference type="InterPro" id="IPR000812">
    <property type="entry name" value="TFIIB"/>
</dbReference>
<dbReference type="GO" id="GO:0097550">
    <property type="term" value="C:transcription preinitiation complex"/>
    <property type="evidence" value="ECO:0007669"/>
    <property type="project" value="TreeGrafter"/>
</dbReference>
<dbReference type="InterPro" id="IPR013150">
    <property type="entry name" value="TFIIB_cyclin"/>
</dbReference>
<name>A0A7C2VNH1_9CREN</name>
<protein>
    <recommendedName>
        <fullName evidence="3">Cyclin-like domain-containing protein</fullName>
    </recommendedName>
</protein>
<dbReference type="EMBL" id="DSGT01000002">
    <property type="protein sequence ID" value="HEW52688.1"/>
    <property type="molecule type" value="Genomic_DNA"/>
</dbReference>
<dbReference type="AlphaFoldDB" id="A0A7C2VNH1"/>
<gene>
    <name evidence="4" type="ORF">ENO77_00670</name>
</gene>
<dbReference type="CDD" id="cd20550">
    <property type="entry name" value="CYCLIN_TFIIB_archaea_like_rpt2"/>
    <property type="match status" value="1"/>
</dbReference>
<evidence type="ECO:0000313" key="4">
    <source>
        <dbReference type="EMBL" id="HEW52688.1"/>
    </source>
</evidence>
<dbReference type="PRINTS" id="PR00685">
    <property type="entry name" value="TIFACTORIIB"/>
</dbReference>
<dbReference type="InterPro" id="IPR013763">
    <property type="entry name" value="Cyclin-like_dom"/>
</dbReference>
<proteinExistence type="predicted"/>
<accession>A0A7C2VNH1</accession>
<dbReference type="Gene3D" id="1.10.472.170">
    <property type="match status" value="1"/>
</dbReference>
<dbReference type="InterPro" id="IPR036915">
    <property type="entry name" value="Cyclin-like_sf"/>
</dbReference>
<reference evidence="4" key="1">
    <citation type="journal article" date="2020" name="mSystems">
        <title>Genome- and Community-Level Interaction Insights into Carbon Utilization and Element Cycling Functions of Hydrothermarchaeota in Hydrothermal Sediment.</title>
        <authorList>
            <person name="Zhou Z."/>
            <person name="Liu Y."/>
            <person name="Xu W."/>
            <person name="Pan J."/>
            <person name="Luo Z.H."/>
            <person name="Li M."/>
        </authorList>
    </citation>
    <scope>NUCLEOTIDE SEQUENCE [LARGE SCALE GENOMIC DNA]</scope>
    <source>
        <strain evidence="4">SpSt-16</strain>
    </source>
</reference>
<evidence type="ECO:0000256" key="1">
    <source>
        <dbReference type="ARBA" id="ARBA00023015"/>
    </source>
</evidence>
<dbReference type="PANTHER" id="PTHR11618:SF13">
    <property type="entry name" value="TRANSCRIPTION INITIATION FACTOR IIB"/>
    <property type="match status" value="1"/>
</dbReference>
<comment type="caution">
    <text evidence="4">The sequence shown here is derived from an EMBL/GenBank/DDBJ whole genome shotgun (WGS) entry which is preliminary data.</text>
</comment>
<dbReference type="SMART" id="SM00385">
    <property type="entry name" value="CYCLIN"/>
    <property type="match status" value="2"/>
</dbReference>
<dbReference type="CDD" id="cd00043">
    <property type="entry name" value="CYCLIN_SF"/>
    <property type="match status" value="1"/>
</dbReference>